<evidence type="ECO:0008006" key="3">
    <source>
        <dbReference type="Google" id="ProtNLM"/>
    </source>
</evidence>
<keyword evidence="2" id="KW-1185">Reference proteome</keyword>
<comment type="caution">
    <text evidence="1">The sequence shown here is derived from an EMBL/GenBank/DDBJ whole genome shotgun (WGS) entry which is preliminary data.</text>
</comment>
<dbReference type="AlphaFoldDB" id="A0AAN7Q1J2"/>
<name>A0AAN7Q1J2_9COLE</name>
<dbReference type="Gene3D" id="3.60.10.10">
    <property type="entry name" value="Endonuclease/exonuclease/phosphatase"/>
    <property type="match status" value="1"/>
</dbReference>
<proteinExistence type="predicted"/>
<gene>
    <name evidence="1" type="ORF">RN001_012367</name>
</gene>
<dbReference type="Proteomes" id="UP001353858">
    <property type="component" value="Unassembled WGS sequence"/>
</dbReference>
<dbReference type="SUPFAM" id="SSF56219">
    <property type="entry name" value="DNase I-like"/>
    <property type="match status" value="1"/>
</dbReference>
<organism evidence="1 2">
    <name type="scientific">Aquatica leii</name>
    <dbReference type="NCBI Taxonomy" id="1421715"/>
    <lineage>
        <taxon>Eukaryota</taxon>
        <taxon>Metazoa</taxon>
        <taxon>Ecdysozoa</taxon>
        <taxon>Arthropoda</taxon>
        <taxon>Hexapoda</taxon>
        <taxon>Insecta</taxon>
        <taxon>Pterygota</taxon>
        <taxon>Neoptera</taxon>
        <taxon>Endopterygota</taxon>
        <taxon>Coleoptera</taxon>
        <taxon>Polyphaga</taxon>
        <taxon>Elateriformia</taxon>
        <taxon>Elateroidea</taxon>
        <taxon>Lampyridae</taxon>
        <taxon>Luciolinae</taxon>
        <taxon>Aquatica</taxon>
    </lineage>
</organism>
<sequence length="95" mass="10954">MRAELITWNIRTLLETGKIEEISREMERYKISILALQEIRWGGAGRGQHGSAFMIDKKIKNKLIQFKKIDGRISYLRIKSAIANISFINAYAPTE</sequence>
<reference evidence="2" key="1">
    <citation type="submission" date="2023-01" db="EMBL/GenBank/DDBJ databases">
        <title>Key to firefly adult light organ development and bioluminescence: homeobox transcription factors regulate luciferase expression and transportation to peroxisome.</title>
        <authorList>
            <person name="Fu X."/>
        </authorList>
    </citation>
    <scope>NUCLEOTIDE SEQUENCE [LARGE SCALE GENOMIC DNA]</scope>
</reference>
<evidence type="ECO:0000313" key="1">
    <source>
        <dbReference type="EMBL" id="KAK4875945.1"/>
    </source>
</evidence>
<protein>
    <recommendedName>
        <fullName evidence="3">Endonuclease/exonuclease/phosphatase domain-containing protein</fullName>
    </recommendedName>
</protein>
<evidence type="ECO:0000313" key="2">
    <source>
        <dbReference type="Proteomes" id="UP001353858"/>
    </source>
</evidence>
<dbReference type="InterPro" id="IPR036691">
    <property type="entry name" value="Endo/exonu/phosph_ase_sf"/>
</dbReference>
<dbReference type="EMBL" id="JARPUR010000005">
    <property type="protein sequence ID" value="KAK4875945.1"/>
    <property type="molecule type" value="Genomic_DNA"/>
</dbReference>
<accession>A0AAN7Q1J2</accession>